<evidence type="ECO:0000259" key="1">
    <source>
        <dbReference type="PROSITE" id="PS51819"/>
    </source>
</evidence>
<protein>
    <submittedName>
        <fullName evidence="2">Catechol 2,3-dioxygenase</fullName>
    </submittedName>
</protein>
<dbReference type="SUPFAM" id="SSF54593">
    <property type="entry name" value="Glyoxalase/Bleomycin resistance protein/Dihydroxybiphenyl dioxygenase"/>
    <property type="match status" value="1"/>
</dbReference>
<dbReference type="Pfam" id="PF00903">
    <property type="entry name" value="Glyoxalase"/>
    <property type="match status" value="1"/>
</dbReference>
<organism evidence="2 3">
    <name type="scientific">Streptomyces indicus</name>
    <dbReference type="NCBI Taxonomy" id="417292"/>
    <lineage>
        <taxon>Bacteria</taxon>
        <taxon>Bacillati</taxon>
        <taxon>Actinomycetota</taxon>
        <taxon>Actinomycetes</taxon>
        <taxon>Kitasatosporales</taxon>
        <taxon>Streptomycetaceae</taxon>
        <taxon>Streptomyces</taxon>
    </lineage>
</organism>
<dbReference type="PROSITE" id="PS51819">
    <property type="entry name" value="VOC"/>
    <property type="match status" value="1"/>
</dbReference>
<proteinExistence type="predicted"/>
<dbReference type="RefSeq" id="WP_093611905.1">
    <property type="nucleotide sequence ID" value="NZ_FNFF01000007.1"/>
</dbReference>
<evidence type="ECO:0000313" key="3">
    <source>
        <dbReference type="Proteomes" id="UP000199155"/>
    </source>
</evidence>
<dbReference type="InterPro" id="IPR029068">
    <property type="entry name" value="Glyas_Bleomycin-R_OHBP_Dase"/>
</dbReference>
<name>A0A1G9BQK7_9ACTN</name>
<reference evidence="2 3" key="1">
    <citation type="submission" date="2016-10" db="EMBL/GenBank/DDBJ databases">
        <authorList>
            <person name="de Groot N.N."/>
        </authorList>
    </citation>
    <scope>NUCLEOTIDE SEQUENCE [LARGE SCALE GENOMIC DNA]</scope>
    <source>
        <strain evidence="2 3">CGMCC 4.5727</strain>
    </source>
</reference>
<feature type="domain" description="VOC" evidence="1">
    <location>
        <begin position="4"/>
        <end position="133"/>
    </location>
</feature>
<sequence>MIKGLAISTVWTLDQERTKTFFTEKLGFEVRTDLAMGDMRWITVGAKDQPEVELALMRPDGPGADPETAKALTELVTKGAIGAGAFTTDDCRRDYEEFKAKGVEFLQEPQERPYGIEAIFRDDNGNWYSLTERNEELDFSKSWG</sequence>
<dbReference type="AlphaFoldDB" id="A0A1G9BQK7"/>
<keyword evidence="3" id="KW-1185">Reference proteome</keyword>
<accession>A0A1G9BQK7</accession>
<dbReference type="InterPro" id="IPR004360">
    <property type="entry name" value="Glyas_Fos-R_dOase_dom"/>
</dbReference>
<dbReference type="PANTHER" id="PTHR36437:SF2">
    <property type="entry name" value="GLYOXALASE_BLEOMYCIN RESISTANCE PROTEIN_DIOXYGENASE"/>
    <property type="match status" value="1"/>
</dbReference>
<dbReference type="EMBL" id="FNFF01000007">
    <property type="protein sequence ID" value="SDK41737.1"/>
    <property type="molecule type" value="Genomic_DNA"/>
</dbReference>
<gene>
    <name evidence="2" type="ORF">SAMN05421806_107190</name>
</gene>
<dbReference type="GO" id="GO:0051213">
    <property type="term" value="F:dioxygenase activity"/>
    <property type="evidence" value="ECO:0007669"/>
    <property type="project" value="UniProtKB-KW"/>
</dbReference>
<dbReference type="OrthoDB" id="9794917at2"/>
<dbReference type="PANTHER" id="PTHR36437">
    <property type="entry name" value="GLYOXALASE/BLEOMYCIN RESISTANCE PROTEIN/DIOXYGENASE"/>
    <property type="match status" value="1"/>
</dbReference>
<keyword evidence="2" id="KW-0560">Oxidoreductase</keyword>
<dbReference type="STRING" id="417292.SAMN05421806_107190"/>
<dbReference type="Gene3D" id="3.10.180.10">
    <property type="entry name" value="2,3-Dihydroxybiphenyl 1,2-Dioxygenase, domain 1"/>
    <property type="match status" value="1"/>
</dbReference>
<evidence type="ECO:0000313" key="2">
    <source>
        <dbReference type="EMBL" id="SDK41737.1"/>
    </source>
</evidence>
<dbReference type="InterPro" id="IPR037523">
    <property type="entry name" value="VOC_core"/>
</dbReference>
<keyword evidence="2" id="KW-0223">Dioxygenase</keyword>
<dbReference type="Proteomes" id="UP000199155">
    <property type="component" value="Unassembled WGS sequence"/>
</dbReference>